<gene>
    <name evidence="3" type="ORF">BCR44DRAFT_168705</name>
</gene>
<proteinExistence type="predicted"/>
<keyword evidence="2" id="KW-0732">Signal</keyword>
<name>A0A1Y2HEH8_9FUNG</name>
<dbReference type="AlphaFoldDB" id="A0A1Y2HEH8"/>
<accession>A0A1Y2HEH8</accession>
<feature type="signal peptide" evidence="2">
    <location>
        <begin position="1"/>
        <end position="34"/>
    </location>
</feature>
<comment type="caution">
    <text evidence="3">The sequence shown here is derived from an EMBL/GenBank/DDBJ whole genome shotgun (WGS) entry which is preliminary data.</text>
</comment>
<dbReference type="EMBL" id="MCFL01000040">
    <property type="protein sequence ID" value="ORZ32955.1"/>
    <property type="molecule type" value="Genomic_DNA"/>
</dbReference>
<dbReference type="Proteomes" id="UP000193411">
    <property type="component" value="Unassembled WGS sequence"/>
</dbReference>
<evidence type="ECO:0000256" key="1">
    <source>
        <dbReference type="SAM" id="MobiDB-lite"/>
    </source>
</evidence>
<reference evidence="3 4" key="1">
    <citation type="submission" date="2016-07" db="EMBL/GenBank/DDBJ databases">
        <title>Pervasive Adenine N6-methylation of Active Genes in Fungi.</title>
        <authorList>
            <consortium name="DOE Joint Genome Institute"/>
            <person name="Mondo S.J."/>
            <person name="Dannebaum R.O."/>
            <person name="Kuo R.C."/>
            <person name="Labutti K."/>
            <person name="Haridas S."/>
            <person name="Kuo A."/>
            <person name="Salamov A."/>
            <person name="Ahrendt S.R."/>
            <person name="Lipzen A."/>
            <person name="Sullivan W."/>
            <person name="Andreopoulos W.B."/>
            <person name="Clum A."/>
            <person name="Lindquist E."/>
            <person name="Daum C."/>
            <person name="Ramamoorthy G.K."/>
            <person name="Gryganskyi A."/>
            <person name="Culley D."/>
            <person name="Magnuson J.K."/>
            <person name="James T.Y."/>
            <person name="O'Malley M.A."/>
            <person name="Stajich J.E."/>
            <person name="Spatafora J.W."/>
            <person name="Visel A."/>
            <person name="Grigoriev I.V."/>
        </authorList>
    </citation>
    <scope>NUCLEOTIDE SEQUENCE [LARGE SCALE GENOMIC DNA]</scope>
    <source>
        <strain evidence="3 4">PL171</strain>
    </source>
</reference>
<feature type="compositionally biased region" description="Low complexity" evidence="1">
    <location>
        <begin position="92"/>
        <end position="111"/>
    </location>
</feature>
<evidence type="ECO:0000313" key="4">
    <source>
        <dbReference type="Proteomes" id="UP000193411"/>
    </source>
</evidence>
<evidence type="ECO:0000313" key="3">
    <source>
        <dbReference type="EMBL" id="ORZ32955.1"/>
    </source>
</evidence>
<keyword evidence="4" id="KW-1185">Reference proteome</keyword>
<evidence type="ECO:0000256" key="2">
    <source>
        <dbReference type="SAM" id="SignalP"/>
    </source>
</evidence>
<organism evidence="3 4">
    <name type="scientific">Catenaria anguillulae PL171</name>
    <dbReference type="NCBI Taxonomy" id="765915"/>
    <lineage>
        <taxon>Eukaryota</taxon>
        <taxon>Fungi</taxon>
        <taxon>Fungi incertae sedis</taxon>
        <taxon>Blastocladiomycota</taxon>
        <taxon>Blastocladiomycetes</taxon>
        <taxon>Blastocladiales</taxon>
        <taxon>Catenariaceae</taxon>
        <taxon>Catenaria</taxon>
    </lineage>
</organism>
<sequence>MYFSNMSSYPQVRRTRKAQLLITLVLLALQAVTGLSDTPSQPGGIVANAADLWPFARSRARESNSRVMPFLGCKAVKFPKAMVMRDQVDSLPSPTTSNVTSSPTSSTDPVATATTTDRIIAAASTCPTSEADAPVLFPGAHRPHPCAACQPLRLCDPRTVDPTISKRFSRKFNIFASTVAYIESHGGLPAVLPRSFDHCDVFPLVAARPDTYTPESVVMSWPNGFDRATGACLTRHHAGGGYIDENNELYRKLNSRASPLASCIIPPVLHIDEVTPLTVLNGFALWLQLATLSTTTVSPGVAWRVCQLVAMAQSDRKRSRLWSRCMSLSDIVPPVHQSEVAVAPPSPCAHLDATGCRLRDYIALAEQAPMAPTTQPSSAGAVVVVDTRDSTMALAAPGHGATDQPGSAGGSCAGPSRPSSVAGKIARWCKRVFGAAAV</sequence>
<feature type="region of interest" description="Disordered" evidence="1">
    <location>
        <begin position="396"/>
        <end position="419"/>
    </location>
</feature>
<feature type="chain" id="PRO_5013367936" evidence="2">
    <location>
        <begin position="35"/>
        <end position="438"/>
    </location>
</feature>
<protein>
    <submittedName>
        <fullName evidence="3">Uncharacterized protein</fullName>
    </submittedName>
</protein>
<feature type="region of interest" description="Disordered" evidence="1">
    <location>
        <begin position="89"/>
        <end position="111"/>
    </location>
</feature>